<dbReference type="InterPro" id="IPR036420">
    <property type="entry name" value="BRCT_dom_sf"/>
</dbReference>
<dbReference type="Pfam" id="PF12738">
    <property type="entry name" value="PTCB-BRCT"/>
    <property type="match status" value="1"/>
</dbReference>
<accession>A0A8C1GZC0</accession>
<dbReference type="Pfam" id="PF16770">
    <property type="entry name" value="RTT107_BRCT_5"/>
    <property type="match status" value="1"/>
</dbReference>
<evidence type="ECO:0000256" key="3">
    <source>
        <dbReference type="ARBA" id="ARBA00023242"/>
    </source>
</evidence>
<feature type="transmembrane region" description="Helical" evidence="7">
    <location>
        <begin position="412"/>
        <end position="434"/>
    </location>
</feature>
<keyword evidence="3" id="KW-0539">Nucleus</keyword>
<evidence type="ECO:0000256" key="2">
    <source>
        <dbReference type="ARBA" id="ARBA00022763"/>
    </source>
</evidence>
<evidence type="ECO:0000256" key="4">
    <source>
        <dbReference type="ARBA" id="ARBA00023858"/>
    </source>
</evidence>
<dbReference type="SUPFAM" id="SSF52113">
    <property type="entry name" value="BRCT domain"/>
    <property type="match status" value="5"/>
</dbReference>
<dbReference type="AlphaFoldDB" id="A0A8C1GZC0"/>
<comment type="subcellular location">
    <subcellularLocation>
        <location evidence="1">Nucleus</location>
    </subcellularLocation>
</comment>
<proteinExistence type="predicted"/>
<feature type="domain" description="BRCT" evidence="8">
    <location>
        <begin position="94"/>
        <end position="175"/>
    </location>
</feature>
<gene>
    <name evidence="9" type="primary">LOC109084859</name>
</gene>
<keyword evidence="7" id="KW-0812">Transmembrane</keyword>
<evidence type="ECO:0000256" key="1">
    <source>
        <dbReference type="ARBA" id="ARBA00004123"/>
    </source>
</evidence>
<dbReference type="CDD" id="cd17730">
    <property type="entry name" value="BRCT_PAXIP1_rpt4"/>
    <property type="match status" value="1"/>
</dbReference>
<dbReference type="CDD" id="cd17710">
    <property type="entry name" value="BRCT_PAXIP1_rpt2"/>
    <property type="match status" value="1"/>
</dbReference>
<feature type="region of interest" description="Disordered" evidence="6">
    <location>
        <begin position="174"/>
        <end position="276"/>
    </location>
</feature>
<dbReference type="GO" id="GO:0005634">
    <property type="term" value="C:nucleus"/>
    <property type="evidence" value="ECO:0007669"/>
    <property type="project" value="UniProtKB-SubCell"/>
</dbReference>
<dbReference type="GO" id="GO:0006974">
    <property type="term" value="P:DNA damage response"/>
    <property type="evidence" value="ECO:0007669"/>
    <property type="project" value="UniProtKB-KW"/>
</dbReference>
<dbReference type="Pfam" id="PF00533">
    <property type="entry name" value="BRCT"/>
    <property type="match status" value="1"/>
</dbReference>
<keyword evidence="7" id="KW-0472">Membrane</keyword>
<feature type="compositionally biased region" description="Basic and acidic residues" evidence="6">
    <location>
        <begin position="191"/>
        <end position="207"/>
    </location>
</feature>
<dbReference type="SMART" id="SM00292">
    <property type="entry name" value="BRCT"/>
    <property type="match status" value="6"/>
</dbReference>
<feature type="domain" description="BRCT" evidence="8">
    <location>
        <begin position="669"/>
        <end position="750"/>
    </location>
</feature>
<feature type="compositionally biased region" description="Low complexity" evidence="6">
    <location>
        <begin position="213"/>
        <end position="225"/>
    </location>
</feature>
<dbReference type="PANTHER" id="PTHR23196:SF1">
    <property type="entry name" value="PAX-INTERACTING PROTEIN 1"/>
    <property type="match status" value="1"/>
</dbReference>
<evidence type="ECO:0000259" key="8">
    <source>
        <dbReference type="PROSITE" id="PS50172"/>
    </source>
</evidence>
<keyword evidence="10" id="KW-1185">Reference proteome</keyword>
<evidence type="ECO:0000313" key="9">
    <source>
        <dbReference type="Ensembl" id="ENSCCRP00010014792.1"/>
    </source>
</evidence>
<dbReference type="CDD" id="cd17712">
    <property type="entry name" value="BRCT_PAXIP1_rpt5"/>
    <property type="match status" value="1"/>
</dbReference>
<dbReference type="InterPro" id="IPR051579">
    <property type="entry name" value="DDR_Transcriptional_Reg"/>
</dbReference>
<dbReference type="CDD" id="cd18440">
    <property type="entry name" value="BRCT_PAXIP1_rpt6"/>
    <property type="match status" value="1"/>
</dbReference>
<dbReference type="Proteomes" id="UP000694427">
    <property type="component" value="Unplaced"/>
</dbReference>
<dbReference type="CDD" id="cd17714">
    <property type="entry name" value="BRCT_PAXIP1_rpt1"/>
    <property type="match status" value="1"/>
</dbReference>
<reference evidence="9" key="1">
    <citation type="submission" date="2025-08" db="UniProtKB">
        <authorList>
            <consortium name="Ensembl"/>
        </authorList>
    </citation>
    <scope>IDENTIFICATION</scope>
</reference>
<feature type="compositionally biased region" description="Acidic residues" evidence="6">
    <location>
        <begin position="181"/>
        <end position="190"/>
    </location>
</feature>
<feature type="transmembrane region" description="Helical" evidence="7">
    <location>
        <begin position="376"/>
        <end position="400"/>
    </location>
</feature>
<evidence type="ECO:0000256" key="5">
    <source>
        <dbReference type="ARBA" id="ARBA00030146"/>
    </source>
</evidence>
<dbReference type="CDD" id="cd17711">
    <property type="entry name" value="BRCT_PAXIP1_rpt3"/>
    <property type="match status" value="1"/>
</dbReference>
<keyword evidence="7" id="KW-1133">Transmembrane helix</keyword>
<sequence>MSEDALKVPEELFKDVKFYVVGDIDQKVVQLLKAGKGKEVSYNALATHIIAEDGDNPEVGESREVFDLPVVKPSWVILSVKCGDLLPVTGFSPESGQVFFGVTACLPHLSEDLNTLWAFITFYGGDCQLHFNKKCTHLVSCLNTYNQINIKVVTPEWILDSVKEKNRKDETLYHPRLTVYEEPEEEGSEYENERSSRSEGSYSDRRSPHSRRSSPTSSRDASPVGRRSRSPSPKHERKSELMFDDSDDSSPEKEDCNLNWTPAEVPQPGPAKRRIQPGKETGLINLCANVPPVPGGFGPPDARLVGAGGGVPIGPIGVERSDVIGGWNPAARTLRNITNNTDKQQASRPSNVAHVRSLILNQKSAFKLEINKYSKFIVIIIYIAISTDMKNVIMIIILAISPSPTYKMPGEFNIIFFFSVPEEGFLVGCIFAIADYPEQMADKQLLATWKRIIQANGGTVDSALSRCTHLLCESQGSNTYVQALREGKRCVTAHWLNTVLKKKRMVPPHRTLHLPYSFPPGAKPCSQHIISVTGFVDSDRDDLKLMAYLAGARYTGYLCRSNTVLICKEPSGLKYEKAKEWRIPCVNAQWLCDILLGNFEALRQIQHSRYSQFNLPEPLAPNPHFAHNLLSAWRIPVKISPEATIKKKSKENFPEELPTPTKKLPPESTPYVLFTGFEPLQAQQYIKKLYDLGGEVADSSQKCTHLVANKVTRTVKFLTAVSVVKHIVTTEWLEESWKSQKFVDEQNYMLRDAEAEVLFCFSLEESLKRAHAAPLFKGKYFYITPGICPSLSTMKVIVESAGGKVLSKQPSYRKIMEHKQNKNLPEIILITSENDSHLCREYFLKNIDVYTAELILTGVLTQTLDYESYPFKIHARFNRHIKNNHF</sequence>
<evidence type="ECO:0000256" key="7">
    <source>
        <dbReference type="SAM" id="Phobius"/>
    </source>
</evidence>
<feature type="domain" description="BRCT" evidence="8">
    <location>
        <begin position="421"/>
        <end position="513"/>
    </location>
</feature>
<feature type="domain" description="BRCT" evidence="8">
    <location>
        <begin position="520"/>
        <end position="591"/>
    </location>
</feature>
<keyword evidence="2" id="KW-0227">DNA damage</keyword>
<reference evidence="9" key="2">
    <citation type="submission" date="2025-09" db="UniProtKB">
        <authorList>
            <consortium name="Ensembl"/>
        </authorList>
    </citation>
    <scope>IDENTIFICATION</scope>
</reference>
<protein>
    <recommendedName>
        <fullName evidence="4">PAX-interacting protein 1</fullName>
    </recommendedName>
    <alternativeName>
        <fullName evidence="5">PAX transactivation activation domain-interacting protein</fullName>
    </alternativeName>
</protein>
<feature type="domain" description="BRCT" evidence="8">
    <location>
        <begin position="8"/>
        <end position="93"/>
    </location>
</feature>
<dbReference type="PANTHER" id="PTHR23196">
    <property type="entry name" value="PAX TRANSCRIPTION ACTIVATION DOMAIN INTERACTING PROTEIN"/>
    <property type="match status" value="1"/>
</dbReference>
<dbReference type="PROSITE" id="PS50172">
    <property type="entry name" value="BRCT"/>
    <property type="match status" value="5"/>
</dbReference>
<name>A0A8C1GZC0_CYPCA</name>
<dbReference type="FunFam" id="3.40.50.10190:FF:000042">
    <property type="entry name" value="PAX interacting protein 1"/>
    <property type="match status" value="1"/>
</dbReference>
<dbReference type="Ensembl" id="ENSCCRT00010016110.1">
    <property type="protein sequence ID" value="ENSCCRP00010014792.1"/>
    <property type="gene ID" value="ENSCCRG00010006362.1"/>
</dbReference>
<dbReference type="InterPro" id="IPR001357">
    <property type="entry name" value="BRCT_dom"/>
</dbReference>
<dbReference type="Pfam" id="PF16589">
    <property type="entry name" value="BRCT_2"/>
    <property type="match status" value="1"/>
</dbReference>
<dbReference type="Gene3D" id="3.40.50.10190">
    <property type="entry name" value="BRCT domain"/>
    <property type="match status" value="6"/>
</dbReference>
<organism evidence="9 10">
    <name type="scientific">Cyprinus carpio</name>
    <name type="common">Common carp</name>
    <dbReference type="NCBI Taxonomy" id="7962"/>
    <lineage>
        <taxon>Eukaryota</taxon>
        <taxon>Metazoa</taxon>
        <taxon>Chordata</taxon>
        <taxon>Craniata</taxon>
        <taxon>Vertebrata</taxon>
        <taxon>Euteleostomi</taxon>
        <taxon>Actinopterygii</taxon>
        <taxon>Neopterygii</taxon>
        <taxon>Teleostei</taxon>
        <taxon>Ostariophysi</taxon>
        <taxon>Cypriniformes</taxon>
        <taxon>Cyprinidae</taxon>
        <taxon>Cyprininae</taxon>
        <taxon>Cyprinus</taxon>
    </lineage>
</organism>
<dbReference type="GO" id="GO:0060261">
    <property type="term" value="P:positive regulation of transcription initiation by RNA polymerase II"/>
    <property type="evidence" value="ECO:0007669"/>
    <property type="project" value="TreeGrafter"/>
</dbReference>
<evidence type="ECO:0000313" key="10">
    <source>
        <dbReference type="Proteomes" id="UP000694427"/>
    </source>
</evidence>
<evidence type="ECO:0000256" key="6">
    <source>
        <dbReference type="SAM" id="MobiDB-lite"/>
    </source>
</evidence>